<protein>
    <submittedName>
        <fullName evidence="1">DNA glycosylase</fullName>
    </submittedName>
</protein>
<organism evidence="1 2">
    <name type="scientific">Hypoxylon rubiginosum</name>
    <dbReference type="NCBI Taxonomy" id="110542"/>
    <lineage>
        <taxon>Eukaryota</taxon>
        <taxon>Fungi</taxon>
        <taxon>Dikarya</taxon>
        <taxon>Ascomycota</taxon>
        <taxon>Pezizomycotina</taxon>
        <taxon>Sordariomycetes</taxon>
        <taxon>Xylariomycetidae</taxon>
        <taxon>Xylariales</taxon>
        <taxon>Hypoxylaceae</taxon>
        <taxon>Hypoxylon</taxon>
    </lineage>
</organism>
<name>A0ACB9ZFB0_9PEZI</name>
<reference evidence="1 2" key="1">
    <citation type="journal article" date="2022" name="New Phytol.">
        <title>Ecological generalism drives hyperdiversity of secondary metabolite gene clusters in xylarialean endophytes.</title>
        <authorList>
            <person name="Franco M.E.E."/>
            <person name="Wisecaver J.H."/>
            <person name="Arnold A.E."/>
            <person name="Ju Y.M."/>
            <person name="Slot J.C."/>
            <person name="Ahrendt S."/>
            <person name="Moore L.P."/>
            <person name="Eastman K.E."/>
            <person name="Scott K."/>
            <person name="Konkel Z."/>
            <person name="Mondo S.J."/>
            <person name="Kuo A."/>
            <person name="Hayes R.D."/>
            <person name="Haridas S."/>
            <person name="Andreopoulos B."/>
            <person name="Riley R."/>
            <person name="LaButti K."/>
            <person name="Pangilinan J."/>
            <person name="Lipzen A."/>
            <person name="Amirebrahimi M."/>
            <person name="Yan J."/>
            <person name="Adam C."/>
            <person name="Keymanesh K."/>
            <person name="Ng V."/>
            <person name="Louie K."/>
            <person name="Northen T."/>
            <person name="Drula E."/>
            <person name="Henrissat B."/>
            <person name="Hsieh H.M."/>
            <person name="Youens-Clark K."/>
            <person name="Lutzoni F."/>
            <person name="Miadlikowska J."/>
            <person name="Eastwood D.C."/>
            <person name="Hamelin R.C."/>
            <person name="Grigoriev I.V."/>
            <person name="U'Ren J.M."/>
        </authorList>
    </citation>
    <scope>NUCLEOTIDE SEQUENCE [LARGE SCALE GENOMIC DNA]</scope>
    <source>
        <strain evidence="1 2">CBS 119005</strain>
    </source>
</reference>
<accession>A0ACB9ZFB0</accession>
<keyword evidence="2" id="KW-1185">Reference proteome</keyword>
<gene>
    <name evidence="1" type="ORF">F4820DRAFT_443149</name>
</gene>
<evidence type="ECO:0000313" key="2">
    <source>
        <dbReference type="Proteomes" id="UP001497700"/>
    </source>
</evidence>
<dbReference type="Proteomes" id="UP001497700">
    <property type="component" value="Unassembled WGS sequence"/>
</dbReference>
<dbReference type="EMBL" id="MU393424">
    <property type="protein sequence ID" value="KAI4870429.1"/>
    <property type="molecule type" value="Genomic_DNA"/>
</dbReference>
<comment type="caution">
    <text evidence="1">The sequence shown here is derived from an EMBL/GenBank/DDBJ whole genome shotgun (WGS) entry which is preliminary data.</text>
</comment>
<proteinExistence type="predicted"/>
<sequence length="604" mass="66916">MDQMWQCYMTEAQGDMSRNKMGSDYLFGFDTGDDLDTWYLESLIDDGYVPEDDMKELTSVSLTVGHEQFDNALSCANAMKAKASFDDPLDGRDPLTFLSKVLQPPGLSDGEANEESLKLGHEHPPGVPHAHHNMNAKSISKKRKRSRSCKETDQGRSSKKHVKDEESPFWSVCSSQPSTPQSPQSVDDKKSSKKAGRKSHKKTTEAEEPPTPSSSPSPTVVHGIVGGYQSEDDVFSPMGAGHRHLHNGDHASIPENPFESVSGSIILRSTTPPLAPISTEAGVSSKESQQLGVAPGDFHSMSNTAEINSDVREESVKTTSLETDTLHPPSHAPKRKATSHYFDTVTTPSPTKTKTLRPPRGTISCIPFPRLDAPHFGLIQEELSGDPFRLLIAVTFLIRVKGKHAIPVFRELMNKYPTPSDLADADTNDIVATIRHLGLATTRATAIQKYARIWTTNPPRADVRYGVKNYPALGDGADIRAGEALGPEDPRGSAAWEIGHMTQGRYAIDSWRIFCRDVLLGRAQDWRGKGREGEFQPEWMRVLPQDKELRACLRWLWMQEGWAWDPRTGEKEVLPDKLRRAVDEGRVAYDDAGELEILDKEESG</sequence>
<evidence type="ECO:0000313" key="1">
    <source>
        <dbReference type="EMBL" id="KAI4870429.1"/>
    </source>
</evidence>